<sequence length="790" mass="91894">MSRWWKEQDDKTKQLVRTLVDEGRLEVMDDEATPYYNDMIDQQALGLNFILKEFGKCARPRSAWQIDPFGHSREHGSLFAQFGFDGLFLGRIDYQDSDFRTETKSREMLWQASSNLGEAGRIFTGILPNENTTWPLKYDDFFPYAHRPHSFWTGYFTSRSALKDFVRRTNNYLQTVRQLVTFANLEDEDTKNAINLLEREMGILQHHDAVSGTERQHVANDYAKRLARGINKCIDVIRRAFDGILFKLYGAHADEPIFICPLLNISQCEIESYDNIALILYNPLPREVQTWIQIPTVDATYQVIDVESGNKELIQYTPVYNETKSIPERDSKAEYNLVWKAEQRPLGVKIYRIFRNSEEKSVIKPAEPMREVILSNEHLELNFDSNDNSLSSPLEQYFCIYESMPGNNSEPIFQASGAYVFRPKNSSCQPLTVKNFRVYNGELFNEVHQIYNEWISQTIRLYKNDKNVEFEWQVGPINVDDKVGREVVIKFDSDLSSNSLFYTDSNGREILKRKRNYRPTWSLNQTEKISGNYFPVNSRIFIRDEPKRNRRHLSDQLRQLTLVTDRSHGGSSIRDGSIEVMLHRRTLYDDALGVAEPLNEKGKDGKGLIIKGNVKLIFDSVENSAALHRELSHRVNNRPLTIFTTLDSNKNIKKLAGWSPVNMALSPNIHLLTLAKDLDLENQLENSFVVRLEHFYEKEEDKTLSQPVSVDLREFFSESFNIVGVEELSLGANMKVEELNERLSWKSDSELDNYIIKREQSQKGKRKDGENPFLFEFNPMQIRTFRLWYI</sequence>
<keyword evidence="8" id="KW-1015">Disulfide bond</keyword>
<dbReference type="FunFam" id="1.20.1270.50:FF:000003">
    <property type="entry name" value="Alpha-mannosidase"/>
    <property type="match status" value="1"/>
</dbReference>
<evidence type="ECO:0000256" key="1">
    <source>
        <dbReference type="ARBA" id="ARBA00000365"/>
    </source>
</evidence>
<dbReference type="SUPFAM" id="SSF88688">
    <property type="entry name" value="Families 57/38 glycoside transferase middle domain"/>
    <property type="match status" value="1"/>
</dbReference>
<dbReference type="Gene3D" id="2.70.98.30">
    <property type="entry name" value="Golgi alpha-mannosidase II, domain 4"/>
    <property type="match status" value="1"/>
</dbReference>
<dbReference type="PANTHER" id="PTHR11607">
    <property type="entry name" value="ALPHA-MANNOSIDASE"/>
    <property type="match status" value="1"/>
</dbReference>
<proteinExistence type="inferred from homology"/>
<dbReference type="PANTHER" id="PTHR11607:SF3">
    <property type="entry name" value="LYSOSOMAL ALPHA-MANNOSIDASE"/>
    <property type="match status" value="1"/>
</dbReference>
<comment type="cofactor">
    <cofactor evidence="2">
        <name>Zn(2+)</name>
        <dbReference type="ChEBI" id="CHEBI:29105"/>
    </cofactor>
</comment>
<keyword evidence="7" id="KW-0862">Zinc</keyword>
<dbReference type="Pfam" id="PF07748">
    <property type="entry name" value="Glyco_hydro_38C"/>
    <property type="match status" value="1"/>
</dbReference>
<dbReference type="InterPro" id="IPR015341">
    <property type="entry name" value="Glyco_hydro_38_cen"/>
</dbReference>
<organism evidence="12 13">
    <name type="scientific">Brachionus plicatilis</name>
    <name type="common">Marine rotifer</name>
    <name type="synonym">Brachionus muelleri</name>
    <dbReference type="NCBI Taxonomy" id="10195"/>
    <lineage>
        <taxon>Eukaryota</taxon>
        <taxon>Metazoa</taxon>
        <taxon>Spiralia</taxon>
        <taxon>Gnathifera</taxon>
        <taxon>Rotifera</taxon>
        <taxon>Eurotatoria</taxon>
        <taxon>Monogononta</taxon>
        <taxon>Pseudotrocha</taxon>
        <taxon>Ploima</taxon>
        <taxon>Brachionidae</taxon>
        <taxon>Brachionus</taxon>
    </lineage>
</organism>
<dbReference type="Gene3D" id="2.60.40.1360">
    <property type="match status" value="1"/>
</dbReference>
<dbReference type="Gene3D" id="3.20.110.10">
    <property type="entry name" value="Glycoside hydrolase 38, N terminal domain"/>
    <property type="match status" value="1"/>
</dbReference>
<dbReference type="InterPro" id="IPR037094">
    <property type="entry name" value="Glyco_hydro_38_cen_sf"/>
</dbReference>
<dbReference type="GO" id="GO:0005764">
    <property type="term" value="C:lysosome"/>
    <property type="evidence" value="ECO:0007669"/>
    <property type="project" value="TreeGrafter"/>
</dbReference>
<dbReference type="AlphaFoldDB" id="A0A3M7RLR1"/>
<dbReference type="GO" id="GO:0006013">
    <property type="term" value="P:mannose metabolic process"/>
    <property type="evidence" value="ECO:0007669"/>
    <property type="project" value="InterPro"/>
</dbReference>
<keyword evidence="13" id="KW-1185">Reference proteome</keyword>
<dbReference type="InterPro" id="IPR011013">
    <property type="entry name" value="Gal_mutarotase_sf_dom"/>
</dbReference>
<evidence type="ECO:0000256" key="3">
    <source>
        <dbReference type="ARBA" id="ARBA00009792"/>
    </source>
</evidence>
<evidence type="ECO:0000256" key="8">
    <source>
        <dbReference type="ARBA" id="ARBA00023157"/>
    </source>
</evidence>
<evidence type="ECO:0000256" key="2">
    <source>
        <dbReference type="ARBA" id="ARBA00001947"/>
    </source>
</evidence>
<protein>
    <recommendedName>
        <fullName evidence="4">alpha-mannosidase</fullName>
        <ecNumber evidence="4">3.2.1.24</ecNumber>
    </recommendedName>
</protein>
<evidence type="ECO:0000313" key="13">
    <source>
        <dbReference type="Proteomes" id="UP000276133"/>
    </source>
</evidence>
<comment type="caution">
    <text evidence="12">The sequence shown here is derived from an EMBL/GenBank/DDBJ whole genome shotgun (WGS) entry which is preliminary data.</text>
</comment>
<keyword evidence="10 12" id="KW-0326">Glycosidase</keyword>
<dbReference type="InterPro" id="IPR041147">
    <property type="entry name" value="GH38_C"/>
</dbReference>
<evidence type="ECO:0000256" key="7">
    <source>
        <dbReference type="ARBA" id="ARBA00022833"/>
    </source>
</evidence>
<dbReference type="InterPro" id="IPR050843">
    <property type="entry name" value="Glycosyl_Hydrlase_38"/>
</dbReference>
<dbReference type="STRING" id="10195.A0A3M7RLR1"/>
<dbReference type="OrthoDB" id="2016903at2759"/>
<evidence type="ECO:0000259" key="11">
    <source>
        <dbReference type="SMART" id="SM00872"/>
    </source>
</evidence>
<accession>A0A3M7RLR1</accession>
<evidence type="ECO:0000256" key="5">
    <source>
        <dbReference type="ARBA" id="ARBA00022723"/>
    </source>
</evidence>
<dbReference type="InterPro" id="IPR013780">
    <property type="entry name" value="Glyco_hydro_b"/>
</dbReference>
<dbReference type="SUPFAM" id="SSF88713">
    <property type="entry name" value="Glycoside hydrolase/deacetylase"/>
    <property type="match status" value="1"/>
</dbReference>
<dbReference type="GO" id="GO:0030246">
    <property type="term" value="F:carbohydrate binding"/>
    <property type="evidence" value="ECO:0007669"/>
    <property type="project" value="InterPro"/>
</dbReference>
<evidence type="ECO:0000256" key="6">
    <source>
        <dbReference type="ARBA" id="ARBA00022801"/>
    </source>
</evidence>
<feature type="domain" description="Glycoside hydrolase family 38 central" evidence="11">
    <location>
        <begin position="150"/>
        <end position="226"/>
    </location>
</feature>
<name>A0A3M7RLR1_BRAPC</name>
<keyword evidence="9" id="KW-0325">Glycoprotein</keyword>
<dbReference type="Pfam" id="PF01074">
    <property type="entry name" value="Glyco_hydro_38N"/>
    <property type="match status" value="1"/>
</dbReference>
<dbReference type="SMART" id="SM00872">
    <property type="entry name" value="Alpha-mann_mid"/>
    <property type="match status" value="1"/>
</dbReference>
<keyword evidence="6 12" id="KW-0378">Hydrolase</keyword>
<evidence type="ECO:0000256" key="9">
    <source>
        <dbReference type="ARBA" id="ARBA00023180"/>
    </source>
</evidence>
<dbReference type="Gene3D" id="2.60.40.1180">
    <property type="entry name" value="Golgi alpha-mannosidase II"/>
    <property type="match status" value="1"/>
</dbReference>
<evidence type="ECO:0000256" key="10">
    <source>
        <dbReference type="ARBA" id="ARBA00023295"/>
    </source>
</evidence>
<reference evidence="12 13" key="1">
    <citation type="journal article" date="2018" name="Sci. Rep.">
        <title>Genomic signatures of local adaptation to the degree of environmental predictability in rotifers.</title>
        <authorList>
            <person name="Franch-Gras L."/>
            <person name="Hahn C."/>
            <person name="Garcia-Roger E.M."/>
            <person name="Carmona M.J."/>
            <person name="Serra M."/>
            <person name="Gomez A."/>
        </authorList>
    </citation>
    <scope>NUCLEOTIDE SEQUENCE [LARGE SCALE GENOMIC DNA]</scope>
    <source>
        <strain evidence="12">HYR1</strain>
    </source>
</reference>
<evidence type="ECO:0000313" key="12">
    <source>
        <dbReference type="EMBL" id="RNA24434.1"/>
    </source>
</evidence>
<dbReference type="GO" id="GO:0004559">
    <property type="term" value="F:alpha-mannosidase activity"/>
    <property type="evidence" value="ECO:0007669"/>
    <property type="project" value="UniProtKB-EC"/>
</dbReference>
<dbReference type="InterPro" id="IPR011682">
    <property type="entry name" value="Glyco_hydro_38_C"/>
</dbReference>
<dbReference type="InterPro" id="IPR027291">
    <property type="entry name" value="Glyco_hydro_38_N_sf"/>
</dbReference>
<dbReference type="InterPro" id="IPR028995">
    <property type="entry name" value="Glyco_hydro_57/38_cen_sf"/>
</dbReference>
<dbReference type="InterPro" id="IPR011330">
    <property type="entry name" value="Glyco_hydro/deAcase_b/a-brl"/>
</dbReference>
<gene>
    <name evidence="12" type="ORF">BpHYR1_038153</name>
</gene>
<dbReference type="InterPro" id="IPR000602">
    <property type="entry name" value="Glyco_hydro_38_N"/>
</dbReference>
<evidence type="ECO:0000256" key="4">
    <source>
        <dbReference type="ARBA" id="ARBA00012752"/>
    </source>
</evidence>
<dbReference type="Pfam" id="PF17677">
    <property type="entry name" value="Glyco_hydro38C2"/>
    <property type="match status" value="1"/>
</dbReference>
<dbReference type="Gene3D" id="1.20.1270.50">
    <property type="entry name" value="Glycoside hydrolase family 38, central domain"/>
    <property type="match status" value="1"/>
</dbReference>
<dbReference type="EMBL" id="REGN01003118">
    <property type="protein sequence ID" value="RNA24434.1"/>
    <property type="molecule type" value="Genomic_DNA"/>
</dbReference>
<keyword evidence="5" id="KW-0479">Metal-binding</keyword>
<comment type="catalytic activity">
    <reaction evidence="1">
        <text>Hydrolysis of terminal, non-reducing alpha-D-mannose residues in alpha-D-mannosides.</text>
        <dbReference type="EC" id="3.2.1.24"/>
    </reaction>
</comment>
<dbReference type="GO" id="GO:0046872">
    <property type="term" value="F:metal ion binding"/>
    <property type="evidence" value="ECO:0007669"/>
    <property type="project" value="UniProtKB-KW"/>
</dbReference>
<dbReference type="EC" id="3.2.1.24" evidence="4"/>
<dbReference type="FunFam" id="1.20.1270.50:FF:000002">
    <property type="entry name" value="Alpha-mannosidase"/>
    <property type="match status" value="1"/>
</dbReference>
<comment type="similarity">
    <text evidence="3">Belongs to the glycosyl hydrolase 38 family.</text>
</comment>
<dbReference type="Proteomes" id="UP000276133">
    <property type="component" value="Unassembled WGS sequence"/>
</dbReference>
<dbReference type="FunFam" id="2.70.98.30:FF:000003">
    <property type="entry name" value="Alpha-mannosidase"/>
    <property type="match status" value="1"/>
</dbReference>
<dbReference type="SUPFAM" id="SSF74650">
    <property type="entry name" value="Galactose mutarotase-like"/>
    <property type="match status" value="1"/>
</dbReference>